<gene>
    <name evidence="1" type="ORF">GKO46_06570</name>
    <name evidence="2" type="ORF">GKO48_00570</name>
</gene>
<protein>
    <recommendedName>
        <fullName evidence="5">TIGR00725 family protein</fullName>
    </recommendedName>
</protein>
<sequence length="216" mass="22894">MTNQDNKKITASYGELSEFPKMVFGVMGSAGGEVPESAREKIYDLGAEVGKRGYTLVTGIAPGLPHDSVLGAKSQGGLVIGISPAQSFTEHVERYNSPTRGYDIIVYTGSGLMGREVENIQTCDAVVIVGGRSGTLGEFAIAFDQAKIIGVLEGTGGIADHIDQLVEVINKDTGAKVIGHTDPIELVKLLEQAYIDDVLPGYLELVEGHETDGELE</sequence>
<dbReference type="EMBL" id="WMBE01000002">
    <property type="protein sequence ID" value="MDG0866737.1"/>
    <property type="molecule type" value="Genomic_DNA"/>
</dbReference>
<evidence type="ECO:0000313" key="1">
    <source>
        <dbReference type="EMBL" id="MDG0866737.1"/>
    </source>
</evidence>
<reference evidence="2" key="2">
    <citation type="journal article" date="2023" name="Nat. Commun.">
        <title>Cultivation of marine bacteria of the SAR202 clade.</title>
        <authorList>
            <person name="Lim Y."/>
            <person name="Seo J.H."/>
            <person name="Giovannoni S.J."/>
            <person name="Kang I."/>
            <person name="Cho J.C."/>
        </authorList>
    </citation>
    <scope>NUCLEOTIDE SEQUENCE</scope>
    <source>
        <strain evidence="2">JH1073</strain>
    </source>
</reference>
<dbReference type="Proteomes" id="UP001219901">
    <property type="component" value="Chromosome"/>
</dbReference>
<dbReference type="InterPro" id="IPR041164">
    <property type="entry name" value="LDcluster4"/>
</dbReference>
<dbReference type="SUPFAM" id="SSF102405">
    <property type="entry name" value="MCP/YpsA-like"/>
    <property type="match status" value="1"/>
</dbReference>
<reference evidence="3 4" key="1">
    <citation type="submission" date="2019-11" db="EMBL/GenBank/DDBJ databases">
        <authorList>
            <person name="Cho J.-C."/>
        </authorList>
    </citation>
    <scope>NUCLEOTIDE SEQUENCE [LARGE SCALE GENOMIC DNA]</scope>
    <source>
        <strain evidence="2 3">JH1073</strain>
        <strain evidence="1 4">JH702</strain>
    </source>
</reference>
<name>A0AAJ5ZF36_9CHLR</name>
<keyword evidence="3" id="KW-1185">Reference proteome</keyword>
<organism evidence="2 3">
    <name type="scientific">Candidatus Lucifugimonas marina</name>
    <dbReference type="NCBI Taxonomy" id="3038979"/>
    <lineage>
        <taxon>Bacteria</taxon>
        <taxon>Bacillati</taxon>
        <taxon>Chloroflexota</taxon>
        <taxon>Dehalococcoidia</taxon>
        <taxon>SAR202 cluster</taxon>
        <taxon>Candidatus Lucifugimonadales</taxon>
        <taxon>Candidatus Lucifugimonadaceae</taxon>
        <taxon>Candidatus Lucifugimonas</taxon>
    </lineage>
</organism>
<proteinExistence type="predicted"/>
<evidence type="ECO:0008006" key="5">
    <source>
        <dbReference type="Google" id="ProtNLM"/>
    </source>
</evidence>
<evidence type="ECO:0000313" key="2">
    <source>
        <dbReference type="EMBL" id="WFG38160.1"/>
    </source>
</evidence>
<evidence type="ECO:0000313" key="3">
    <source>
        <dbReference type="Proteomes" id="UP001219901"/>
    </source>
</evidence>
<dbReference type="Gene3D" id="3.40.50.450">
    <property type="match status" value="1"/>
</dbReference>
<dbReference type="EMBL" id="CP046147">
    <property type="protein sequence ID" value="WFG38160.1"/>
    <property type="molecule type" value="Genomic_DNA"/>
</dbReference>
<reference evidence="3" key="3">
    <citation type="submission" date="2023-06" db="EMBL/GenBank/DDBJ databases">
        <title>Pangenomics reveal diversification of enzyme families and niche specialization in globally abundant SAR202 bacteria.</title>
        <authorList>
            <person name="Saw J.H.W."/>
        </authorList>
    </citation>
    <scope>NUCLEOTIDE SEQUENCE [LARGE SCALE GENOMIC DNA]</scope>
    <source>
        <strain evidence="3">JH1073</strain>
    </source>
</reference>
<accession>A0AAJ5ZF36</accession>
<dbReference type="Pfam" id="PF18306">
    <property type="entry name" value="LDcluster4"/>
    <property type="match status" value="1"/>
</dbReference>
<evidence type="ECO:0000313" key="4">
    <source>
        <dbReference type="Proteomes" id="UP001321249"/>
    </source>
</evidence>
<dbReference type="RefSeq" id="WP_342824419.1">
    <property type="nucleotide sequence ID" value="NZ_CP046146.1"/>
</dbReference>
<dbReference type="AlphaFoldDB" id="A0AAJ5ZF36"/>
<dbReference type="Proteomes" id="UP001321249">
    <property type="component" value="Unassembled WGS sequence"/>
</dbReference>